<evidence type="ECO:0000313" key="5">
    <source>
        <dbReference type="EMBL" id="MFC5728880.1"/>
    </source>
</evidence>
<proteinExistence type="inferred from homology"/>
<dbReference type="InterPro" id="IPR000683">
    <property type="entry name" value="Gfo/Idh/MocA-like_OxRdtase_N"/>
</dbReference>
<protein>
    <submittedName>
        <fullName evidence="5">Gfo/Idh/MocA family oxidoreductase</fullName>
    </submittedName>
</protein>
<dbReference type="PANTHER" id="PTHR42840:SF3">
    <property type="entry name" value="BINDING ROSSMANN FOLD OXIDOREDUCTASE, PUTATIVE (AFU_ORTHOLOGUE AFUA_2G10240)-RELATED"/>
    <property type="match status" value="1"/>
</dbReference>
<dbReference type="InterPro" id="IPR055170">
    <property type="entry name" value="GFO_IDH_MocA-like_dom"/>
</dbReference>
<comment type="caution">
    <text evidence="5">The sequence shown here is derived from an EMBL/GenBank/DDBJ whole genome shotgun (WGS) entry which is preliminary data.</text>
</comment>
<evidence type="ECO:0000256" key="1">
    <source>
        <dbReference type="ARBA" id="ARBA00010928"/>
    </source>
</evidence>
<feature type="domain" description="GFO/IDH/MocA-like oxidoreductase" evidence="4">
    <location>
        <begin position="130"/>
        <end position="252"/>
    </location>
</feature>
<feature type="domain" description="Gfo/Idh/MocA-like oxidoreductase N-terminal" evidence="3">
    <location>
        <begin position="3"/>
        <end position="122"/>
    </location>
</feature>
<evidence type="ECO:0000313" key="6">
    <source>
        <dbReference type="Proteomes" id="UP001596072"/>
    </source>
</evidence>
<keyword evidence="6" id="KW-1185">Reference proteome</keyword>
<name>A0ABW0ZK91_9ACTN</name>
<dbReference type="Gene3D" id="3.30.360.10">
    <property type="entry name" value="Dihydrodipicolinate Reductase, domain 2"/>
    <property type="match status" value="1"/>
</dbReference>
<keyword evidence="2" id="KW-0560">Oxidoreductase</keyword>
<evidence type="ECO:0000259" key="3">
    <source>
        <dbReference type="Pfam" id="PF01408"/>
    </source>
</evidence>
<dbReference type="SUPFAM" id="SSF55347">
    <property type="entry name" value="Glyceraldehyde-3-phosphate dehydrogenase-like, C-terminal domain"/>
    <property type="match status" value="1"/>
</dbReference>
<dbReference type="Proteomes" id="UP001596072">
    <property type="component" value="Unassembled WGS sequence"/>
</dbReference>
<dbReference type="PANTHER" id="PTHR42840">
    <property type="entry name" value="NAD(P)-BINDING ROSSMANN-FOLD SUPERFAMILY PROTEIN-RELATED"/>
    <property type="match status" value="1"/>
</dbReference>
<dbReference type="RefSeq" id="WP_136435133.1">
    <property type="nucleotide sequence ID" value="NZ_JBHSNS010000002.1"/>
</dbReference>
<comment type="similarity">
    <text evidence="1">Belongs to the Gfo/Idh/MocA family.</text>
</comment>
<sequence length="345" mass="35425">MTVRIALVGAGRIGAHHAELIARHLPGATLTAVADPRPGVASALAETLGARAETDPGSVFAATDVDAIVIAASSVAHAGLIRAAAEAGKHVFCEKPAGMNLGEIEEGRQATTAAGVALQVGFNRRFAADFAAAHAAVAAGRVGDVRLMRSLTRDPGEGLADPGAIPPWTIFTQTLIHDFDTLNWLNPGARAVDVSATADALIAPDFKEAGLLDTAVVVIRYDNGAIATAEANFAATYGYDVRGEVFGSRGMVTIGDGSRTSMRLHDAEGRLASTARSDTELLRDAYLGEFAEFVGAIVEGRAPSVGADEAWAAFAIAEAAIESYRTGGRAEVAAPVAAVGRAASR</sequence>
<organism evidence="5 6">
    <name type="scientific">Nocardioides vastitatis</name>
    <dbReference type="NCBI Taxonomy" id="2568655"/>
    <lineage>
        <taxon>Bacteria</taxon>
        <taxon>Bacillati</taxon>
        <taxon>Actinomycetota</taxon>
        <taxon>Actinomycetes</taxon>
        <taxon>Propionibacteriales</taxon>
        <taxon>Nocardioidaceae</taxon>
        <taxon>Nocardioides</taxon>
    </lineage>
</organism>
<evidence type="ECO:0000259" key="4">
    <source>
        <dbReference type="Pfam" id="PF22725"/>
    </source>
</evidence>
<gene>
    <name evidence="5" type="ORF">ACFPQB_08110</name>
</gene>
<accession>A0ABW0ZK91</accession>
<dbReference type="Gene3D" id="3.40.50.720">
    <property type="entry name" value="NAD(P)-binding Rossmann-like Domain"/>
    <property type="match status" value="1"/>
</dbReference>
<dbReference type="SUPFAM" id="SSF51735">
    <property type="entry name" value="NAD(P)-binding Rossmann-fold domains"/>
    <property type="match status" value="1"/>
</dbReference>
<dbReference type="EMBL" id="JBHSNS010000002">
    <property type="protein sequence ID" value="MFC5728880.1"/>
    <property type="molecule type" value="Genomic_DNA"/>
</dbReference>
<dbReference type="Pfam" id="PF01408">
    <property type="entry name" value="GFO_IDH_MocA"/>
    <property type="match status" value="1"/>
</dbReference>
<dbReference type="InterPro" id="IPR036291">
    <property type="entry name" value="NAD(P)-bd_dom_sf"/>
</dbReference>
<evidence type="ECO:0000256" key="2">
    <source>
        <dbReference type="ARBA" id="ARBA00023002"/>
    </source>
</evidence>
<reference evidence="6" key="1">
    <citation type="journal article" date="2019" name="Int. J. Syst. Evol. Microbiol.">
        <title>The Global Catalogue of Microorganisms (GCM) 10K type strain sequencing project: providing services to taxonomists for standard genome sequencing and annotation.</title>
        <authorList>
            <consortium name="The Broad Institute Genomics Platform"/>
            <consortium name="The Broad Institute Genome Sequencing Center for Infectious Disease"/>
            <person name="Wu L."/>
            <person name="Ma J."/>
        </authorList>
    </citation>
    <scope>NUCLEOTIDE SEQUENCE [LARGE SCALE GENOMIC DNA]</scope>
    <source>
        <strain evidence="6">YIM 94188</strain>
    </source>
</reference>
<dbReference type="Pfam" id="PF22725">
    <property type="entry name" value="GFO_IDH_MocA_C3"/>
    <property type="match status" value="1"/>
</dbReference>